<dbReference type="InterPro" id="IPR006531">
    <property type="entry name" value="Gp5/Vgr_OB"/>
</dbReference>
<gene>
    <name evidence="6" type="primary">vgrG</name>
    <name evidence="6" type="ORF">JYK14_17510</name>
</gene>
<dbReference type="Proteomes" id="UP001523392">
    <property type="component" value="Unassembled WGS sequence"/>
</dbReference>
<sequence length="673" mass="73843">MVDLLNRHVEIAVSPDPGFKLFFDRMVGTEELGRPFRYEVDLVSTSATKADLLAVIGSKMTLKILLPDETSYRYFNGVITRAAYLGQGGGYERYRFELRPMFWLLSQQVKCFIYQQKTLVDIIKQALSDAGMSGQFETAIVDATSLPVQEFVVQYRESTFDFVSRLMEEVGIYYYHKHVDGSHTLVLTDDASSHQPIPGAAEISYFEPDHTYRRKEDHIWDWQTTVNITPALYVQRDYNFETSGTDLTSQLRLAPSHSAHNAYEVYDYPGSYATTSEGSKIAAIRMQELAAPRKAAQGEGNVRSLSTGHTFTLKEFGDESQNISHLVIGASYFMTVEETSGEGGETRDTFRTVFQTVPATTPWRPRRLTRRPVITGPQTAKVVGPAGNDDIYTDRYGRVKVQFPWDRAGTNDENSSCWIRVSQPWAGLGYGGIILPRIGQEVVVEFLEGDPDRPIITGRVYNDAQTVPYALPAEKTKSTLKSKSSPNADGFNELRFEDKAGSEEFFMHAQKDMNIVVLNDQTTTIAKNRTVTINDVDDTLTVKTGKRTVTIKADHTVTVQSGNQAINVDTGNQTTTIKTGNHELKVSAGTSKIDAAQSITLIVGGTKAVLDTSSITLSIGGSTIKMDAMSIKLSAGASSVELGPAGAKMSGAPNAEVSGAAMASISGALVKIN</sequence>
<dbReference type="Gene3D" id="2.40.50.230">
    <property type="entry name" value="Gp5 N-terminal domain"/>
    <property type="match status" value="1"/>
</dbReference>
<evidence type="ECO:0000259" key="5">
    <source>
        <dbReference type="Pfam" id="PF22178"/>
    </source>
</evidence>
<dbReference type="SUPFAM" id="SSF69279">
    <property type="entry name" value="Phage tail proteins"/>
    <property type="match status" value="2"/>
</dbReference>
<dbReference type="Pfam" id="PF05954">
    <property type="entry name" value="Phage_GPD"/>
    <property type="match status" value="1"/>
</dbReference>
<keyword evidence="3" id="KW-0964">Secreted</keyword>
<protein>
    <submittedName>
        <fullName evidence="6">Type VI secretion system tip protein VgrG</fullName>
    </submittedName>
</protein>
<dbReference type="NCBIfam" id="TIGR01646">
    <property type="entry name" value="vgr_GE"/>
    <property type="match status" value="1"/>
</dbReference>
<evidence type="ECO:0000313" key="7">
    <source>
        <dbReference type="Proteomes" id="UP001523392"/>
    </source>
</evidence>
<dbReference type="Gene3D" id="4.10.220.110">
    <property type="match status" value="1"/>
</dbReference>
<feature type="domain" description="Gp5/Type VI secretion system Vgr protein OB-fold" evidence="4">
    <location>
        <begin position="393"/>
        <end position="461"/>
    </location>
</feature>
<comment type="caution">
    <text evidence="6">The sequence shown here is derived from an EMBL/GenBank/DDBJ whole genome shotgun (WGS) entry which is preliminary data.</text>
</comment>
<dbReference type="InterPro" id="IPR050708">
    <property type="entry name" value="T6SS_VgrG/RHS"/>
</dbReference>
<comment type="subcellular location">
    <subcellularLocation>
        <location evidence="1">Secreted</location>
    </subcellularLocation>
</comment>
<dbReference type="SUPFAM" id="SSF69349">
    <property type="entry name" value="Phage fibre proteins"/>
    <property type="match status" value="1"/>
</dbReference>
<name>A0ABT1D7R2_9PROT</name>
<dbReference type="Pfam" id="PF22178">
    <property type="entry name" value="Gp5_trimer_C"/>
    <property type="match status" value="1"/>
</dbReference>
<dbReference type="EMBL" id="JAFIRR010000109">
    <property type="protein sequence ID" value="MCO6417946.1"/>
    <property type="molecule type" value="Genomic_DNA"/>
</dbReference>
<comment type="similarity">
    <text evidence="2">Belongs to the VgrG protein family.</text>
</comment>
<evidence type="ECO:0000313" key="6">
    <source>
        <dbReference type="EMBL" id="MCO6417946.1"/>
    </source>
</evidence>
<dbReference type="InterPro" id="IPR037026">
    <property type="entry name" value="Vgr_OB-fold_dom_sf"/>
</dbReference>
<dbReference type="NCBIfam" id="TIGR03361">
    <property type="entry name" value="VI_Rhs_Vgr"/>
    <property type="match status" value="1"/>
</dbReference>
<dbReference type="PANTHER" id="PTHR32305:SF15">
    <property type="entry name" value="PROTEIN RHSA-RELATED"/>
    <property type="match status" value="1"/>
</dbReference>
<evidence type="ECO:0000259" key="4">
    <source>
        <dbReference type="Pfam" id="PF04717"/>
    </source>
</evidence>
<reference evidence="6 7" key="1">
    <citation type="submission" date="2021-12" db="EMBL/GenBank/DDBJ databases">
        <title>Siccirubricoccus leaddurans sp. nov., a high concentration Zn2+ tolerance bacterium.</title>
        <authorList>
            <person name="Cao Y."/>
        </authorList>
    </citation>
    <scope>NUCLEOTIDE SEQUENCE [LARGE SCALE GENOMIC DNA]</scope>
    <source>
        <strain evidence="6 7">KC 17139</strain>
    </source>
</reference>
<dbReference type="PANTHER" id="PTHR32305">
    <property type="match status" value="1"/>
</dbReference>
<accession>A0ABT1D7R2</accession>
<dbReference type="RefSeq" id="WP_252954579.1">
    <property type="nucleotide sequence ID" value="NZ_JAFIRR010000109.1"/>
</dbReference>
<dbReference type="Gene3D" id="3.55.50.10">
    <property type="entry name" value="Baseplate protein-like domains"/>
    <property type="match status" value="1"/>
</dbReference>
<evidence type="ECO:0000256" key="3">
    <source>
        <dbReference type="ARBA" id="ARBA00022525"/>
    </source>
</evidence>
<evidence type="ECO:0000256" key="1">
    <source>
        <dbReference type="ARBA" id="ARBA00004613"/>
    </source>
</evidence>
<keyword evidence="7" id="KW-1185">Reference proteome</keyword>
<dbReference type="InterPro" id="IPR017847">
    <property type="entry name" value="T6SS_RhsGE_Vgr_subset"/>
</dbReference>
<dbReference type="SUPFAM" id="SSF69255">
    <property type="entry name" value="gp5 N-terminal domain-like"/>
    <property type="match status" value="1"/>
</dbReference>
<proteinExistence type="inferred from homology"/>
<dbReference type="InterPro" id="IPR054030">
    <property type="entry name" value="Gp5_Vgr_C"/>
</dbReference>
<feature type="domain" description="Gp5/Type VI secretion system Vgr C-terminal trimerisation" evidence="5">
    <location>
        <begin position="478"/>
        <end position="587"/>
    </location>
</feature>
<organism evidence="6 7">
    <name type="scientific">Siccirubricoccus soli</name>
    <dbReference type="NCBI Taxonomy" id="2899147"/>
    <lineage>
        <taxon>Bacteria</taxon>
        <taxon>Pseudomonadati</taxon>
        <taxon>Pseudomonadota</taxon>
        <taxon>Alphaproteobacteria</taxon>
        <taxon>Acetobacterales</taxon>
        <taxon>Roseomonadaceae</taxon>
        <taxon>Siccirubricoccus</taxon>
    </lineage>
</organism>
<evidence type="ECO:0000256" key="2">
    <source>
        <dbReference type="ARBA" id="ARBA00005558"/>
    </source>
</evidence>
<dbReference type="InterPro" id="IPR006533">
    <property type="entry name" value="T6SS_Vgr_RhsGE"/>
</dbReference>
<dbReference type="Pfam" id="PF04717">
    <property type="entry name" value="Phage_base_V"/>
    <property type="match status" value="1"/>
</dbReference>
<dbReference type="Gene3D" id="2.30.110.50">
    <property type="match status" value="1"/>
</dbReference>